<dbReference type="RefSeq" id="WP_092861697.1">
    <property type="nucleotide sequence ID" value="NZ_FOQH01000008.1"/>
</dbReference>
<dbReference type="PROSITE" id="PS51318">
    <property type="entry name" value="TAT"/>
    <property type="match status" value="1"/>
</dbReference>
<sequence length="408" mass="42613">MTKMTGQTRRTILKGGVAAAAAATLGAPTVLRAQPAAVKIGLLQPMSGFLAQAGDLASIGAQFAVDEINAAGGIKALGGAQIELLIGDSKSNAEAGAQEVEALNEAGVVAIGGGFASGISLTATQAAARHDLPFLVDSATADSITGRDLANTFRLGPNFSMATEVALQNLIKLNEAAGNPAKTVALVHEDGLFGAGLAQVMQEKLPGLGFEILETISHPTPARDMSNVVLRLRSLQPDLVIPSHYYNEFVLMARTMQQQRVRPMGVYAVFGGAASSYQFVAEYPEAAEGVFDCNHWGDPSNPTDAELKAAVEAQGKHYAYNTPINYSVVKVLAEAIEKAGAADRAAVTEQLRTAEFGSGVMPYGTTKFGEDGQNVNALPLNTQVQDGKINVIFPDQFAQSTPVFPVNG</sequence>
<dbReference type="InterPro" id="IPR006311">
    <property type="entry name" value="TAT_signal"/>
</dbReference>
<dbReference type="GO" id="GO:0006865">
    <property type="term" value="P:amino acid transport"/>
    <property type="evidence" value="ECO:0007669"/>
    <property type="project" value="UniProtKB-KW"/>
</dbReference>
<organism evidence="6 7">
    <name type="scientific">Albimonas pacifica</name>
    <dbReference type="NCBI Taxonomy" id="1114924"/>
    <lineage>
        <taxon>Bacteria</taxon>
        <taxon>Pseudomonadati</taxon>
        <taxon>Pseudomonadota</taxon>
        <taxon>Alphaproteobacteria</taxon>
        <taxon>Rhodobacterales</taxon>
        <taxon>Paracoccaceae</taxon>
        <taxon>Albimonas</taxon>
    </lineage>
</organism>
<dbReference type="Pfam" id="PF13458">
    <property type="entry name" value="Peripla_BP_6"/>
    <property type="match status" value="1"/>
</dbReference>
<comment type="similarity">
    <text evidence="1">Belongs to the leucine-binding protein family.</text>
</comment>
<evidence type="ECO:0000256" key="4">
    <source>
        <dbReference type="ARBA" id="ARBA00022970"/>
    </source>
</evidence>
<dbReference type="CDD" id="cd06340">
    <property type="entry name" value="PBP1_ABC_ligand_binding-like"/>
    <property type="match status" value="1"/>
</dbReference>
<keyword evidence="4" id="KW-0029">Amino-acid transport</keyword>
<keyword evidence="7" id="KW-1185">Reference proteome</keyword>
<protein>
    <submittedName>
        <fullName evidence="6">Amino acid/amide ABC transporter substrate-binding protein, HAAT family</fullName>
    </submittedName>
</protein>
<proteinExistence type="inferred from homology"/>
<evidence type="ECO:0000259" key="5">
    <source>
        <dbReference type="Pfam" id="PF13458"/>
    </source>
</evidence>
<evidence type="ECO:0000256" key="1">
    <source>
        <dbReference type="ARBA" id="ARBA00010062"/>
    </source>
</evidence>
<dbReference type="InterPro" id="IPR000709">
    <property type="entry name" value="Leu_Ile_Val-bd"/>
</dbReference>
<dbReference type="AlphaFoldDB" id="A0A1I3JNA5"/>
<reference evidence="6 7" key="1">
    <citation type="submission" date="2016-10" db="EMBL/GenBank/DDBJ databases">
        <authorList>
            <person name="de Groot N.N."/>
        </authorList>
    </citation>
    <scope>NUCLEOTIDE SEQUENCE [LARGE SCALE GENOMIC DNA]</scope>
    <source>
        <strain evidence="6 7">CGMCC 1.11030</strain>
    </source>
</reference>
<evidence type="ECO:0000313" key="6">
    <source>
        <dbReference type="EMBL" id="SFI61600.1"/>
    </source>
</evidence>
<accession>A0A1I3JNA5</accession>
<dbReference type="PRINTS" id="PR00337">
    <property type="entry name" value="LEUILEVALBP"/>
</dbReference>
<dbReference type="InterPro" id="IPR028082">
    <property type="entry name" value="Peripla_BP_I"/>
</dbReference>
<dbReference type="PANTHER" id="PTHR30483:SF37">
    <property type="entry name" value="ABC TRANSPORTER SUBSTRATE-BINDING PROTEIN"/>
    <property type="match status" value="1"/>
</dbReference>
<dbReference type="OrthoDB" id="9802022at2"/>
<gene>
    <name evidence="6" type="ORF">SAMN05216258_10876</name>
</gene>
<evidence type="ECO:0000256" key="3">
    <source>
        <dbReference type="ARBA" id="ARBA00022729"/>
    </source>
</evidence>
<dbReference type="InterPro" id="IPR028081">
    <property type="entry name" value="Leu-bd"/>
</dbReference>
<dbReference type="Proteomes" id="UP000199377">
    <property type="component" value="Unassembled WGS sequence"/>
</dbReference>
<evidence type="ECO:0000313" key="7">
    <source>
        <dbReference type="Proteomes" id="UP000199377"/>
    </source>
</evidence>
<dbReference type="STRING" id="1114924.SAMN05216258_10876"/>
<dbReference type="InterPro" id="IPR051010">
    <property type="entry name" value="BCAA_transport"/>
</dbReference>
<evidence type="ECO:0000256" key="2">
    <source>
        <dbReference type="ARBA" id="ARBA00022448"/>
    </source>
</evidence>
<dbReference type="EMBL" id="FOQH01000008">
    <property type="protein sequence ID" value="SFI61600.1"/>
    <property type="molecule type" value="Genomic_DNA"/>
</dbReference>
<dbReference type="Gene3D" id="3.40.50.2300">
    <property type="match status" value="2"/>
</dbReference>
<dbReference type="PANTHER" id="PTHR30483">
    <property type="entry name" value="LEUCINE-SPECIFIC-BINDING PROTEIN"/>
    <property type="match status" value="1"/>
</dbReference>
<dbReference type="SUPFAM" id="SSF53822">
    <property type="entry name" value="Periplasmic binding protein-like I"/>
    <property type="match status" value="1"/>
</dbReference>
<feature type="domain" description="Leucine-binding protein" evidence="5">
    <location>
        <begin position="38"/>
        <end position="380"/>
    </location>
</feature>
<keyword evidence="3" id="KW-0732">Signal</keyword>
<keyword evidence="2" id="KW-0813">Transport</keyword>
<name>A0A1I3JNA5_9RHOB</name>